<keyword evidence="10" id="KW-1185">Reference proteome</keyword>
<dbReference type="OMA" id="INIVHQQ"/>
<dbReference type="GO" id="GO:0006284">
    <property type="term" value="P:base-excision repair"/>
    <property type="evidence" value="ECO:0007669"/>
    <property type="project" value="TreeGrafter"/>
</dbReference>
<dbReference type="GO" id="GO:0003906">
    <property type="term" value="F:DNA-(apurinic or apyrimidinic site) endonuclease activity"/>
    <property type="evidence" value="ECO:0007669"/>
    <property type="project" value="TreeGrafter"/>
</dbReference>
<dbReference type="InterPro" id="IPR036237">
    <property type="entry name" value="Xyl_isomerase-like_sf"/>
</dbReference>
<dbReference type="HAMAP" id="MF_00152">
    <property type="entry name" value="Nfo"/>
    <property type="match status" value="1"/>
</dbReference>
<dbReference type="GeneID" id="110980366"/>
<dbReference type="PROSITE" id="PS51432">
    <property type="entry name" value="AP_NUCLEASE_F2_4"/>
    <property type="match status" value="1"/>
</dbReference>
<evidence type="ECO:0000256" key="8">
    <source>
        <dbReference type="SAM" id="MobiDB-lite"/>
    </source>
</evidence>
<organism evidence="10 11">
    <name type="scientific">Acanthaster planci</name>
    <name type="common">Crown-of-thorns starfish</name>
    <dbReference type="NCBI Taxonomy" id="133434"/>
    <lineage>
        <taxon>Eukaryota</taxon>
        <taxon>Metazoa</taxon>
        <taxon>Echinodermata</taxon>
        <taxon>Eleutherozoa</taxon>
        <taxon>Asterozoa</taxon>
        <taxon>Asteroidea</taxon>
        <taxon>Valvatacea</taxon>
        <taxon>Valvatida</taxon>
        <taxon>Acanthasteridae</taxon>
        <taxon>Acanthaster</taxon>
    </lineage>
</organism>
<evidence type="ECO:0000256" key="2">
    <source>
        <dbReference type="ARBA" id="ARBA00005340"/>
    </source>
</evidence>
<dbReference type="SUPFAM" id="SSF51658">
    <property type="entry name" value="Xylose isomerase-like"/>
    <property type="match status" value="1"/>
</dbReference>
<feature type="region of interest" description="Disordered" evidence="8">
    <location>
        <begin position="1"/>
        <end position="235"/>
    </location>
</feature>
<keyword evidence="7" id="KW-0234">DNA repair</keyword>
<evidence type="ECO:0000256" key="4">
    <source>
        <dbReference type="ARBA" id="ARBA00022763"/>
    </source>
</evidence>
<dbReference type="PROSITE" id="PS00729">
    <property type="entry name" value="AP_NUCLEASE_F2_1"/>
    <property type="match status" value="1"/>
</dbReference>
<name>A0A8B7YJS6_ACAPL</name>
<evidence type="ECO:0000256" key="1">
    <source>
        <dbReference type="ARBA" id="ARBA00001947"/>
    </source>
</evidence>
<evidence type="ECO:0000259" key="9">
    <source>
        <dbReference type="Pfam" id="PF01261"/>
    </source>
</evidence>
<dbReference type="InterPro" id="IPR001719">
    <property type="entry name" value="AP_endonuc_2"/>
</dbReference>
<feature type="compositionally biased region" description="Basic residues" evidence="8">
    <location>
        <begin position="92"/>
        <end position="104"/>
    </location>
</feature>
<comment type="cofactor">
    <cofactor evidence="1">
        <name>Zn(2+)</name>
        <dbReference type="ChEBI" id="CHEBI:29105"/>
    </cofactor>
</comment>
<dbReference type="PROSITE" id="PS00731">
    <property type="entry name" value="AP_NUCLEASE_F2_3"/>
    <property type="match status" value="1"/>
</dbReference>
<dbReference type="RefSeq" id="XP_022092670.1">
    <property type="nucleotide sequence ID" value="XM_022236978.1"/>
</dbReference>
<evidence type="ECO:0000256" key="7">
    <source>
        <dbReference type="ARBA" id="ARBA00023204"/>
    </source>
</evidence>
<gene>
    <name evidence="11" type="primary">LOC110980366</name>
</gene>
<dbReference type="OrthoDB" id="7663182at2759"/>
<evidence type="ECO:0000256" key="5">
    <source>
        <dbReference type="ARBA" id="ARBA00022801"/>
    </source>
</evidence>
<dbReference type="GO" id="GO:0005739">
    <property type="term" value="C:mitochondrion"/>
    <property type="evidence" value="ECO:0007669"/>
    <property type="project" value="TreeGrafter"/>
</dbReference>
<dbReference type="GO" id="GO:0003677">
    <property type="term" value="F:DNA binding"/>
    <property type="evidence" value="ECO:0007669"/>
    <property type="project" value="InterPro"/>
</dbReference>
<evidence type="ECO:0000256" key="3">
    <source>
        <dbReference type="ARBA" id="ARBA00022723"/>
    </source>
</evidence>
<evidence type="ECO:0000313" key="10">
    <source>
        <dbReference type="Proteomes" id="UP000694845"/>
    </source>
</evidence>
<protein>
    <submittedName>
        <fullName evidence="11">DNA-(Apurinic or apyrimidinic site) lyase-like</fullName>
    </submittedName>
</protein>
<keyword evidence="6" id="KW-0862">Zinc</keyword>
<feature type="compositionally biased region" description="Basic residues" evidence="8">
    <location>
        <begin position="223"/>
        <end position="233"/>
    </location>
</feature>
<dbReference type="Pfam" id="PF01261">
    <property type="entry name" value="AP_endonuc_2"/>
    <property type="match status" value="1"/>
</dbReference>
<dbReference type="GO" id="GO:0008081">
    <property type="term" value="F:phosphoric diester hydrolase activity"/>
    <property type="evidence" value="ECO:0007669"/>
    <property type="project" value="TreeGrafter"/>
</dbReference>
<dbReference type="AlphaFoldDB" id="A0A8B7YJS6"/>
<keyword evidence="4" id="KW-0227">DNA damage</keyword>
<evidence type="ECO:0000313" key="11">
    <source>
        <dbReference type="RefSeq" id="XP_022092670.1"/>
    </source>
</evidence>
<dbReference type="SMART" id="SM00518">
    <property type="entry name" value="AP2Ec"/>
    <property type="match status" value="1"/>
</dbReference>
<keyword evidence="5" id="KW-0378">Hydrolase</keyword>
<feature type="domain" description="Xylose isomerase-like TIM barrel" evidence="9">
    <location>
        <begin position="317"/>
        <end position="572"/>
    </location>
</feature>
<proteinExistence type="inferred from homology"/>
<dbReference type="InterPro" id="IPR018246">
    <property type="entry name" value="AP_endonuc_F2_Zn_BS"/>
</dbReference>
<dbReference type="NCBIfam" id="TIGR00587">
    <property type="entry name" value="nfo"/>
    <property type="match status" value="1"/>
</dbReference>
<dbReference type="PANTHER" id="PTHR21445:SF0">
    <property type="entry name" value="APURINIC-APYRIMIDINIC ENDONUCLEASE"/>
    <property type="match status" value="1"/>
</dbReference>
<dbReference type="Proteomes" id="UP000694845">
    <property type="component" value="Unplaced"/>
</dbReference>
<feature type="compositionally biased region" description="Basic and acidic residues" evidence="8">
    <location>
        <begin position="154"/>
        <end position="167"/>
    </location>
</feature>
<comment type="similarity">
    <text evidence="2">Belongs to the AP endonuclease 2 family.</text>
</comment>
<dbReference type="GO" id="GO:0005634">
    <property type="term" value="C:nucleus"/>
    <property type="evidence" value="ECO:0007669"/>
    <property type="project" value="TreeGrafter"/>
</dbReference>
<accession>A0A8B7YJS6</accession>
<dbReference type="Gene3D" id="3.20.20.150">
    <property type="entry name" value="Divalent-metal-dependent TIM barrel enzymes"/>
    <property type="match status" value="1"/>
</dbReference>
<reference evidence="11" key="1">
    <citation type="submission" date="2025-08" db="UniProtKB">
        <authorList>
            <consortium name="RefSeq"/>
        </authorList>
    </citation>
    <scope>IDENTIFICATION</scope>
</reference>
<evidence type="ECO:0000256" key="6">
    <source>
        <dbReference type="ARBA" id="ARBA00022833"/>
    </source>
</evidence>
<dbReference type="GO" id="GO:0008270">
    <property type="term" value="F:zinc ion binding"/>
    <property type="evidence" value="ECO:0007669"/>
    <property type="project" value="InterPro"/>
</dbReference>
<dbReference type="CDD" id="cd00019">
    <property type="entry name" value="AP2Ec"/>
    <property type="match status" value="1"/>
</dbReference>
<dbReference type="InterPro" id="IPR013022">
    <property type="entry name" value="Xyl_isomerase-like_TIM-brl"/>
</dbReference>
<dbReference type="FunFam" id="3.20.20.150:FF:000001">
    <property type="entry name" value="Probable endonuclease 4"/>
    <property type="match status" value="1"/>
</dbReference>
<dbReference type="NCBIfam" id="NF002199">
    <property type="entry name" value="PRK01060.1-4"/>
    <property type="match status" value="1"/>
</dbReference>
<dbReference type="KEGG" id="aplc:110980366"/>
<dbReference type="PANTHER" id="PTHR21445">
    <property type="entry name" value="ENDONUCLEASE IV ENDODEOXYRIBONUCLEASE IV"/>
    <property type="match status" value="1"/>
</dbReference>
<feature type="compositionally biased region" description="Basic and acidic residues" evidence="8">
    <location>
        <begin position="173"/>
        <end position="202"/>
    </location>
</feature>
<dbReference type="PROSITE" id="PS00730">
    <property type="entry name" value="AP_NUCLEASE_F2_2"/>
    <property type="match status" value="1"/>
</dbReference>
<feature type="compositionally biased region" description="Basic and acidic residues" evidence="8">
    <location>
        <begin position="209"/>
        <end position="222"/>
    </location>
</feature>
<keyword evidence="3" id="KW-0479">Metal-binding</keyword>
<sequence length="580" mass="64221">MKPVKESKKYRAGSKLQTETSKAKEEEFSFLPPKTKIGTTKKKSTKTESGVEIPSNKGDIRESGDRRRVKSSKCGAKLSQPQDESVKDSARVRKRARLTKKGKTASRAEEEQLAEKLVQTKGQEEQVSVKRATKRKAAVPSDNEVRKRKVSKKKTSETELETEKKGEAVPVERSGDSDGSKKKVRKLKETKETVDVKTECGTRPKRRKTLDVEAAGDREKKQKLSPRPKTRAKKVVEKLPTKKAGTERGGVGKGGAKQGVAKERAVEEVAVGKEAVNGDTEDKAVSEMAREVVSKATKFVGAHMSISGGLDNAVKGAVATGSRAFALFLRSQRQWNAKPLEEEPAEKFRQACREHNFLPHLILPHGSYLLNCGSPNEETLRKSRETLADELNRCEKLGLTRYNFHPGSTCGQMTVEECLDKIGETINIVHQQTNKVMTVIENMSRQGSTIGGRFEELGGIIERVKDKTRIGVCLDTCHAFAAGFDLSTEAGYQQMMEDFDQIVGLKYLVAVHLNDSKGKVGSHLDRHEKIGQGQIGLKAFQRLMNDPRFDNIPLILETPVEDGMDYAKEIKLLHSLVGKS</sequence>